<evidence type="ECO:0000256" key="3">
    <source>
        <dbReference type="ARBA" id="ARBA00022853"/>
    </source>
</evidence>
<dbReference type="PANTHER" id="PTHR14898">
    <property type="entry name" value="ENHANCER OF POLYCOMB"/>
    <property type="match status" value="1"/>
</dbReference>
<dbReference type="InterPro" id="IPR009607">
    <property type="entry name" value="Enhancer_polycomb_C"/>
</dbReference>
<feature type="compositionally biased region" description="Low complexity" evidence="8">
    <location>
        <begin position="596"/>
        <end position="626"/>
    </location>
</feature>
<evidence type="ECO:0000256" key="6">
    <source>
        <dbReference type="ARBA" id="ARBA00023242"/>
    </source>
</evidence>
<evidence type="ECO:0000259" key="10">
    <source>
        <dbReference type="Pfam" id="PF10513"/>
    </source>
</evidence>
<feature type="compositionally biased region" description="Gly residues" evidence="8">
    <location>
        <begin position="584"/>
        <end position="595"/>
    </location>
</feature>
<feature type="compositionally biased region" description="Low complexity" evidence="8">
    <location>
        <begin position="549"/>
        <end position="559"/>
    </location>
</feature>
<dbReference type="GO" id="GO:0006325">
    <property type="term" value="P:chromatin organization"/>
    <property type="evidence" value="ECO:0007669"/>
    <property type="project" value="UniProtKB-KW"/>
</dbReference>
<evidence type="ECO:0000256" key="8">
    <source>
        <dbReference type="SAM" id="MobiDB-lite"/>
    </source>
</evidence>
<feature type="region of interest" description="Disordered" evidence="8">
    <location>
        <begin position="679"/>
        <end position="717"/>
    </location>
</feature>
<organism evidence="11">
    <name type="scientific">Ixodes ricinus</name>
    <name type="common">Common tick</name>
    <name type="synonym">Acarus ricinus</name>
    <dbReference type="NCBI Taxonomy" id="34613"/>
    <lineage>
        <taxon>Eukaryota</taxon>
        <taxon>Metazoa</taxon>
        <taxon>Ecdysozoa</taxon>
        <taxon>Arthropoda</taxon>
        <taxon>Chelicerata</taxon>
        <taxon>Arachnida</taxon>
        <taxon>Acari</taxon>
        <taxon>Parasitiformes</taxon>
        <taxon>Ixodida</taxon>
        <taxon>Ixodoidea</taxon>
        <taxon>Ixodidae</taxon>
        <taxon>Ixodinae</taxon>
        <taxon>Ixodes</taxon>
    </lineage>
</organism>
<dbReference type="GO" id="GO:0006357">
    <property type="term" value="P:regulation of transcription by RNA polymerase II"/>
    <property type="evidence" value="ECO:0007669"/>
    <property type="project" value="InterPro"/>
</dbReference>
<evidence type="ECO:0000256" key="5">
    <source>
        <dbReference type="ARBA" id="ARBA00023163"/>
    </source>
</evidence>
<protein>
    <recommendedName>
        <fullName evidence="7">Enhancer of polycomb-like protein</fullName>
    </recommendedName>
</protein>
<evidence type="ECO:0000256" key="7">
    <source>
        <dbReference type="RuleBase" id="RU361124"/>
    </source>
</evidence>
<evidence type="ECO:0000256" key="4">
    <source>
        <dbReference type="ARBA" id="ARBA00023015"/>
    </source>
</evidence>
<evidence type="ECO:0000259" key="9">
    <source>
        <dbReference type="Pfam" id="PF06752"/>
    </source>
</evidence>
<keyword evidence="6 7" id="KW-0539">Nucleus</keyword>
<proteinExistence type="inferred from homology"/>
<feature type="compositionally biased region" description="Polar residues" evidence="8">
    <location>
        <begin position="293"/>
        <end position="305"/>
    </location>
</feature>
<evidence type="ECO:0000256" key="1">
    <source>
        <dbReference type="ARBA" id="ARBA00004123"/>
    </source>
</evidence>
<sequence length="783" mass="85646">MSKLSFRARALDASKPMPIYRSEEIPDLPDFAAINRAVPQMPTGMEKEEECEHHLQRAISAQQAFGHTGELVIPTPEVYTIGDDVFDAFYPPNYKLSRQLIHMQPFAMDQDIPDYDMDSEDEKWLNQQAKKMEIHHNQFEEMMDRLEKGSGQQVVTLNEAKTLLKEDDDLIIAVYDYWLNKRLRTQCPLVPQVKSEKRDGSNNSNPYVAFRRRTEKMQTRKNRKNDEASYEKMLKLRRDLSRAVTLLEMVKRREKTKREHLHLTIEVFEKRYQVGDFSGQIMAEVLAMKNSRPSYVSVNNSQLSRQESRLSKHRSEDGVPRKKREYTKRRNKEIPSLSQSQVSYTRSEVELGLSDMPSSDDEPLSPVTSPSDNEDENDPDGPYAFRRKKYCNYHAPLLERLGNYPWCGPEEGGAGDRKYRYCLTTLAVPKPHCVGFARRRIGRGGRILLDRAWTPLEDYWPDLDIALNQSMPNGLPPSNDFLAEIKNDWLHFRPQQRNSAGGPGGPGCSGGGGGGGPTSSTPTTSTNTEHRHDASGGTQAENPPPPASGAPSSGTSSTTDFESFQSHQEELFEMQRKQLERLKGGGASGGGGNASAGGTSLEGASSGGVSSTGTSSAGQAGRSGASHLTLDPASVEFAVSAVMSTTEMSGMILNSLVSSSSSSSLCTAQGDHMVARLSSSAASNGPSADGRAAEADVSRAGRRLPTGPGGDPGTEADSCVAALVPPVELGTKLPASLADLRFPILEQNGNEGNKARHELSSSLPRVKLEPVGTADGALPMDVT</sequence>
<dbReference type="AlphaFoldDB" id="A0A147BRS3"/>
<dbReference type="InterPro" id="IPR019542">
    <property type="entry name" value="Enhancer_polycomb-like_N"/>
</dbReference>
<reference evidence="11" key="1">
    <citation type="journal article" date="2018" name="PLoS Negl. Trop. Dis.">
        <title>Sialome diversity of ticks revealed by RNAseq of single tick salivary glands.</title>
        <authorList>
            <person name="Perner J."/>
            <person name="Kropackova S."/>
            <person name="Kopacek P."/>
            <person name="Ribeiro J.M."/>
        </authorList>
    </citation>
    <scope>NUCLEOTIDE SEQUENCE</scope>
    <source>
        <strain evidence="11">Siblings of single egg batch collected in Ceske Budejovice</strain>
        <tissue evidence="11">Salivary glands</tissue>
    </source>
</reference>
<dbReference type="Pfam" id="PF06752">
    <property type="entry name" value="E_Pc_C"/>
    <property type="match status" value="1"/>
</dbReference>
<feature type="compositionally biased region" description="Polar residues" evidence="8">
    <location>
        <begin position="336"/>
        <end position="346"/>
    </location>
</feature>
<feature type="compositionally biased region" description="Basic residues" evidence="8">
    <location>
        <begin position="321"/>
        <end position="331"/>
    </location>
</feature>
<keyword evidence="4 7" id="KW-0805">Transcription regulation</keyword>
<feature type="compositionally biased region" description="Basic and acidic residues" evidence="8">
    <location>
        <begin position="306"/>
        <end position="320"/>
    </location>
</feature>
<keyword evidence="5 7" id="KW-0804">Transcription</keyword>
<feature type="domain" description="Enhancer of polycomb-like N-terminal" evidence="10">
    <location>
        <begin position="7"/>
        <end position="148"/>
    </location>
</feature>
<comment type="subcellular location">
    <subcellularLocation>
        <location evidence="1 7">Nucleus</location>
    </subcellularLocation>
</comment>
<dbReference type="GO" id="GO:0035267">
    <property type="term" value="C:NuA4 histone acetyltransferase complex"/>
    <property type="evidence" value="ECO:0007669"/>
    <property type="project" value="InterPro"/>
</dbReference>
<dbReference type="GO" id="GO:0005634">
    <property type="term" value="C:nucleus"/>
    <property type="evidence" value="ECO:0007669"/>
    <property type="project" value="UniProtKB-SubCell"/>
</dbReference>
<dbReference type="InterPro" id="IPR024943">
    <property type="entry name" value="Enhancer_polycomb"/>
</dbReference>
<accession>A0A147BRS3</accession>
<dbReference type="EMBL" id="GEGO01001940">
    <property type="protein sequence ID" value="JAR93464.1"/>
    <property type="molecule type" value="Transcribed_RNA"/>
</dbReference>
<feature type="compositionally biased region" description="Gly residues" evidence="8">
    <location>
        <begin position="501"/>
        <end position="517"/>
    </location>
</feature>
<feature type="region of interest" description="Disordered" evidence="8">
    <location>
        <begin position="749"/>
        <end position="783"/>
    </location>
</feature>
<name>A0A147BRS3_IXORI</name>
<evidence type="ECO:0000256" key="2">
    <source>
        <dbReference type="ARBA" id="ARBA00008035"/>
    </source>
</evidence>
<feature type="region of interest" description="Disordered" evidence="8">
    <location>
        <begin position="582"/>
        <end position="626"/>
    </location>
</feature>
<feature type="region of interest" description="Disordered" evidence="8">
    <location>
        <begin position="494"/>
        <end position="566"/>
    </location>
</feature>
<evidence type="ECO:0000313" key="11">
    <source>
        <dbReference type="EMBL" id="JAR93464.1"/>
    </source>
</evidence>
<comment type="similarity">
    <text evidence="2 7">Belongs to the enhancer of polycomb family.</text>
</comment>
<feature type="domain" description="Enhancer of polycomb C-terminal" evidence="9">
    <location>
        <begin position="562"/>
        <end position="650"/>
    </location>
</feature>
<feature type="region of interest" description="Disordered" evidence="8">
    <location>
        <begin position="293"/>
        <end position="383"/>
    </location>
</feature>
<keyword evidence="3" id="KW-0156">Chromatin regulator</keyword>
<dbReference type="Pfam" id="PF10513">
    <property type="entry name" value="EPL1"/>
    <property type="match status" value="1"/>
</dbReference>